<dbReference type="Gene3D" id="3.10.200.10">
    <property type="entry name" value="Alpha carbonic anhydrase"/>
    <property type="match status" value="1"/>
</dbReference>
<comment type="catalytic activity">
    <reaction evidence="6">
        <text>hydrogencarbonate + H(+) = CO2 + H2O</text>
        <dbReference type="Rhea" id="RHEA:10748"/>
        <dbReference type="ChEBI" id="CHEBI:15377"/>
        <dbReference type="ChEBI" id="CHEBI:15378"/>
        <dbReference type="ChEBI" id="CHEBI:16526"/>
        <dbReference type="ChEBI" id="CHEBI:17544"/>
        <dbReference type="EC" id="4.2.1.1"/>
    </reaction>
</comment>
<reference evidence="9 10" key="1">
    <citation type="journal article" date="2019" name="ACS Chem. Biol.">
        <title>Identification and Mobilization of a Cryptic Antibiotic Biosynthesis Gene Locus from a Human-Pathogenic Nocardia Isolate.</title>
        <authorList>
            <person name="Herisse M."/>
            <person name="Ishida K."/>
            <person name="Porter J.L."/>
            <person name="Howden B."/>
            <person name="Hertweck C."/>
            <person name="Stinear T.P."/>
            <person name="Pidot S.J."/>
        </authorList>
    </citation>
    <scope>NUCLEOTIDE SEQUENCE [LARGE SCALE GENOMIC DNA]</scope>
    <source>
        <strain evidence="9 10">AUSMDU00024985</strain>
    </source>
</reference>
<evidence type="ECO:0000256" key="6">
    <source>
        <dbReference type="ARBA" id="ARBA00048348"/>
    </source>
</evidence>
<keyword evidence="5" id="KW-0456">Lyase</keyword>
<feature type="transmembrane region" description="Helical" evidence="7">
    <location>
        <begin position="56"/>
        <end position="76"/>
    </location>
</feature>
<protein>
    <recommendedName>
        <fullName evidence="2">carbonic anhydrase</fullName>
        <ecNumber evidence="2">4.2.1.1</ecNumber>
    </recommendedName>
</protein>
<dbReference type="EC" id="4.2.1.1" evidence="2"/>
<dbReference type="SUPFAM" id="SSF51069">
    <property type="entry name" value="Carbonic anhydrase"/>
    <property type="match status" value="1"/>
</dbReference>
<name>A0A6G9XTA3_NOCBR</name>
<dbReference type="Pfam" id="PF00194">
    <property type="entry name" value="Carb_anhydrase"/>
    <property type="match status" value="1"/>
</dbReference>
<comment type="similarity">
    <text evidence="1">Belongs to the alpha-carbonic anhydrase family.</text>
</comment>
<dbReference type="Proteomes" id="UP000501705">
    <property type="component" value="Chromosome"/>
</dbReference>
<dbReference type="EMBL" id="CP046171">
    <property type="protein sequence ID" value="QIS04080.1"/>
    <property type="molecule type" value="Genomic_DNA"/>
</dbReference>
<dbReference type="InterPro" id="IPR036398">
    <property type="entry name" value="CA_dom_sf"/>
</dbReference>
<dbReference type="SMART" id="SM01057">
    <property type="entry name" value="Carb_anhydrase"/>
    <property type="match status" value="1"/>
</dbReference>
<evidence type="ECO:0000256" key="7">
    <source>
        <dbReference type="SAM" id="Phobius"/>
    </source>
</evidence>
<dbReference type="InterPro" id="IPR001148">
    <property type="entry name" value="CA_dom"/>
</dbReference>
<dbReference type="InterPro" id="IPR023561">
    <property type="entry name" value="Carbonic_anhydrase_a-class"/>
</dbReference>
<evidence type="ECO:0000256" key="4">
    <source>
        <dbReference type="ARBA" id="ARBA00022833"/>
    </source>
</evidence>
<evidence type="ECO:0000259" key="8">
    <source>
        <dbReference type="PROSITE" id="PS51144"/>
    </source>
</evidence>
<dbReference type="PROSITE" id="PS51144">
    <property type="entry name" value="ALPHA_CA_2"/>
    <property type="match status" value="1"/>
</dbReference>
<evidence type="ECO:0000256" key="5">
    <source>
        <dbReference type="ARBA" id="ARBA00023239"/>
    </source>
</evidence>
<feature type="domain" description="Alpha-carbonic anhydrase" evidence="8">
    <location>
        <begin position="89"/>
        <end position="314"/>
    </location>
</feature>
<gene>
    <name evidence="9" type="ORF">F5X71_18675</name>
</gene>
<dbReference type="PANTHER" id="PTHR18952:SF265">
    <property type="entry name" value="CARBONIC ANHYDRASE"/>
    <property type="match status" value="1"/>
</dbReference>
<evidence type="ECO:0000256" key="2">
    <source>
        <dbReference type="ARBA" id="ARBA00012925"/>
    </source>
</evidence>
<evidence type="ECO:0000256" key="3">
    <source>
        <dbReference type="ARBA" id="ARBA00022723"/>
    </source>
</evidence>
<evidence type="ECO:0000313" key="10">
    <source>
        <dbReference type="Proteomes" id="UP000501705"/>
    </source>
</evidence>
<dbReference type="PANTHER" id="PTHR18952">
    <property type="entry name" value="CARBONIC ANHYDRASE"/>
    <property type="match status" value="1"/>
</dbReference>
<dbReference type="GO" id="GO:0008270">
    <property type="term" value="F:zinc ion binding"/>
    <property type="evidence" value="ECO:0007669"/>
    <property type="project" value="InterPro"/>
</dbReference>
<dbReference type="GO" id="GO:0004089">
    <property type="term" value="F:carbonate dehydratase activity"/>
    <property type="evidence" value="ECO:0007669"/>
    <property type="project" value="UniProtKB-EC"/>
</dbReference>
<evidence type="ECO:0000256" key="1">
    <source>
        <dbReference type="ARBA" id="ARBA00010718"/>
    </source>
</evidence>
<organism evidence="9 10">
    <name type="scientific">Nocardia brasiliensis</name>
    <dbReference type="NCBI Taxonomy" id="37326"/>
    <lineage>
        <taxon>Bacteria</taxon>
        <taxon>Bacillati</taxon>
        <taxon>Actinomycetota</taxon>
        <taxon>Actinomycetes</taxon>
        <taxon>Mycobacteriales</taxon>
        <taxon>Nocardiaceae</taxon>
        <taxon>Nocardia</taxon>
    </lineage>
</organism>
<dbReference type="CDD" id="cd03124">
    <property type="entry name" value="alpha_CA_prokaryotic_like"/>
    <property type="match status" value="1"/>
</dbReference>
<accession>A0A6G9XTA3</accession>
<keyword evidence="7" id="KW-1133">Transmembrane helix</keyword>
<keyword evidence="7" id="KW-0812">Transmembrane</keyword>
<dbReference type="InterPro" id="IPR041891">
    <property type="entry name" value="Alpha_CA_prokaryot-like"/>
</dbReference>
<keyword evidence="7" id="KW-0472">Membrane</keyword>
<keyword evidence="3" id="KW-0479">Metal-binding</keyword>
<evidence type="ECO:0000313" key="9">
    <source>
        <dbReference type="EMBL" id="QIS04080.1"/>
    </source>
</evidence>
<sequence length="314" mass="32960">MSDAVADVNSPEPLGDSSDFEWLTVCSQLCCGPSRLLIVGRGVCRVLVRGFARRRCFVGAAVAAVLVLVAGCGGAGPRLRGHVAPPGAPHWDYAAAGPERWAELDRAYLTCRSGHEQSPVDLPSHTRLAPQEHIDIDYGSVPGLDLLHNGHTVQANVAAGNGNRLVVDGVDYELTQFHFHLPSEHTVDGAGAAMELHLVHRDAAGALAVLGVLLRAAAESSPLDPILAAAPATPGATAAVGGLDLRALLPADLDQFRYRGSLTTPPCSEGVAWTVLEHPSTVGPASAERYRTLFPHSNRPTQPLYGRAVTLAGN</sequence>
<keyword evidence="4" id="KW-0862">Zinc</keyword>
<proteinExistence type="inferred from homology"/>
<dbReference type="AlphaFoldDB" id="A0A6G9XTA3"/>